<dbReference type="EMBL" id="JALJOQ010000065">
    <property type="protein sequence ID" value="KAK9802888.1"/>
    <property type="molecule type" value="Genomic_DNA"/>
</dbReference>
<evidence type="ECO:0000313" key="1">
    <source>
        <dbReference type="EMBL" id="KAK9802888.1"/>
    </source>
</evidence>
<organism evidence="1 2">
    <name type="scientific">Symbiochloris irregularis</name>
    <dbReference type="NCBI Taxonomy" id="706552"/>
    <lineage>
        <taxon>Eukaryota</taxon>
        <taxon>Viridiplantae</taxon>
        <taxon>Chlorophyta</taxon>
        <taxon>core chlorophytes</taxon>
        <taxon>Trebouxiophyceae</taxon>
        <taxon>Trebouxiales</taxon>
        <taxon>Trebouxiaceae</taxon>
        <taxon>Symbiochloris</taxon>
    </lineage>
</organism>
<name>A0AAW1P1V6_9CHLO</name>
<evidence type="ECO:0000313" key="2">
    <source>
        <dbReference type="Proteomes" id="UP001465755"/>
    </source>
</evidence>
<dbReference type="Proteomes" id="UP001465755">
    <property type="component" value="Unassembled WGS sequence"/>
</dbReference>
<proteinExistence type="predicted"/>
<protein>
    <submittedName>
        <fullName evidence="1">Uncharacterized protein</fullName>
    </submittedName>
</protein>
<gene>
    <name evidence="1" type="ORF">WJX73_001998</name>
</gene>
<reference evidence="1 2" key="1">
    <citation type="journal article" date="2024" name="Nat. Commun.">
        <title>Phylogenomics reveals the evolutionary origins of lichenization in chlorophyte algae.</title>
        <authorList>
            <person name="Puginier C."/>
            <person name="Libourel C."/>
            <person name="Otte J."/>
            <person name="Skaloud P."/>
            <person name="Haon M."/>
            <person name="Grisel S."/>
            <person name="Petersen M."/>
            <person name="Berrin J.G."/>
            <person name="Delaux P.M."/>
            <person name="Dal Grande F."/>
            <person name="Keller J."/>
        </authorList>
    </citation>
    <scope>NUCLEOTIDE SEQUENCE [LARGE SCALE GENOMIC DNA]</scope>
    <source>
        <strain evidence="1 2">SAG 2036</strain>
    </source>
</reference>
<sequence length="139" mass="15466">MSTLDIKTSGVLCFKQTEVLQGGRRFYLVQGTLSARQGVALIDTDQNKSVVLRAKRDNEAHVIVITDPSGSIMVTVLYHTASSSSFAFRGRKYKWVYDESTSTVRLKDEQGETVLATYSKTTTYKFGKFAKLTSGHVRS</sequence>
<accession>A0AAW1P1V6</accession>
<dbReference type="AlphaFoldDB" id="A0AAW1P1V6"/>
<keyword evidence="2" id="KW-1185">Reference proteome</keyword>
<comment type="caution">
    <text evidence="1">The sequence shown here is derived from an EMBL/GenBank/DDBJ whole genome shotgun (WGS) entry which is preliminary data.</text>
</comment>